<dbReference type="Proteomes" id="UP000263486">
    <property type="component" value="Unassembled WGS sequence"/>
</dbReference>
<sequence>MEMVTTLYGMDLYEFLLRVFIACIVGALFGLERKNRGKPAGMKTNMLACAGAAIVSIIQLMISNKASEIGIGNIKADLTRLTAQVISGLGFLGAGVIMRGGDKVRGLTTAATLWLVAILGIGIGYGFYFFILPASAMILFVSFLIKKFETTFIEKRKIKKVIIEYEQSEDLEDIIKEIAKEKDIRIMVDKKISEIDDGEHVIIKKVMHFSLPKYVSSKYFFNIIRKFEEVIEVTRIN</sequence>
<comment type="subcellular location">
    <subcellularLocation>
        <location evidence="1">Cell membrane</location>
        <topology evidence="1">Multi-pass membrane protein</topology>
    </subcellularLocation>
</comment>
<dbReference type="PANTHER" id="PTHR33778:SF1">
    <property type="entry name" value="MAGNESIUM TRANSPORTER YHID-RELATED"/>
    <property type="match status" value="1"/>
</dbReference>
<keyword evidence="4 7" id="KW-0812">Transmembrane</keyword>
<gene>
    <name evidence="9" type="ORF">DYH56_14750</name>
</gene>
<keyword evidence="10" id="KW-1185">Reference proteome</keyword>
<evidence type="ECO:0000256" key="4">
    <source>
        <dbReference type="ARBA" id="ARBA00022692"/>
    </source>
</evidence>
<evidence type="ECO:0000256" key="5">
    <source>
        <dbReference type="ARBA" id="ARBA00022989"/>
    </source>
</evidence>
<feature type="domain" description="MgtC/SapB/SrpB/YhiD N-terminal" evidence="8">
    <location>
        <begin position="20"/>
        <end position="149"/>
    </location>
</feature>
<dbReference type="PRINTS" id="PR01837">
    <property type="entry name" value="MGTCSAPBPROT"/>
</dbReference>
<evidence type="ECO:0000313" key="10">
    <source>
        <dbReference type="Proteomes" id="UP000263486"/>
    </source>
</evidence>
<dbReference type="EMBL" id="QUAJ01000044">
    <property type="protein sequence ID" value="REI39460.1"/>
    <property type="molecule type" value="Genomic_DNA"/>
</dbReference>
<accession>A0ABX9KD49</accession>
<protein>
    <submittedName>
        <fullName evidence="9">MgtC/SapB family protein</fullName>
    </submittedName>
</protein>
<name>A0ABX9KD49_9FUSO</name>
<feature type="transmembrane region" description="Helical" evidence="7">
    <location>
        <begin position="81"/>
        <end position="97"/>
    </location>
</feature>
<comment type="similarity">
    <text evidence="2">Belongs to the MgtC/SapB family.</text>
</comment>
<organism evidence="9 10">
    <name type="scientific">Psychrilyobacter piezotolerans</name>
    <dbReference type="NCBI Taxonomy" id="2293438"/>
    <lineage>
        <taxon>Bacteria</taxon>
        <taxon>Fusobacteriati</taxon>
        <taxon>Fusobacteriota</taxon>
        <taxon>Fusobacteriia</taxon>
        <taxon>Fusobacteriales</taxon>
        <taxon>Fusobacteriaceae</taxon>
        <taxon>Psychrilyobacter</taxon>
    </lineage>
</organism>
<feature type="transmembrane region" description="Helical" evidence="7">
    <location>
        <begin position="43"/>
        <end position="61"/>
    </location>
</feature>
<evidence type="ECO:0000313" key="9">
    <source>
        <dbReference type="EMBL" id="REI39460.1"/>
    </source>
</evidence>
<feature type="transmembrane region" description="Helical" evidence="7">
    <location>
        <begin position="12"/>
        <end position="31"/>
    </location>
</feature>
<proteinExistence type="inferred from homology"/>
<evidence type="ECO:0000256" key="6">
    <source>
        <dbReference type="ARBA" id="ARBA00023136"/>
    </source>
</evidence>
<dbReference type="Pfam" id="PF02308">
    <property type="entry name" value="MgtC"/>
    <property type="match status" value="1"/>
</dbReference>
<dbReference type="RefSeq" id="WP_114643635.1">
    <property type="nucleotide sequence ID" value="NZ_JAACIO010000042.1"/>
</dbReference>
<evidence type="ECO:0000256" key="7">
    <source>
        <dbReference type="SAM" id="Phobius"/>
    </source>
</evidence>
<evidence type="ECO:0000256" key="1">
    <source>
        <dbReference type="ARBA" id="ARBA00004651"/>
    </source>
</evidence>
<evidence type="ECO:0000256" key="3">
    <source>
        <dbReference type="ARBA" id="ARBA00022475"/>
    </source>
</evidence>
<reference evidence="9 10" key="1">
    <citation type="submission" date="2018-08" db="EMBL/GenBank/DDBJ databases">
        <title>Draft genome sequence of Psychrilyobacter sp. strain SD5 isolated from Black Sea water.</title>
        <authorList>
            <person name="Yadav S."/>
            <person name="Villanueva L."/>
            <person name="Damste J.S.S."/>
        </authorList>
    </citation>
    <scope>NUCLEOTIDE SEQUENCE [LARGE SCALE GENOMIC DNA]</scope>
    <source>
        <strain evidence="9 10">SD5</strain>
    </source>
</reference>
<keyword evidence="6 7" id="KW-0472">Membrane</keyword>
<evidence type="ECO:0000259" key="8">
    <source>
        <dbReference type="Pfam" id="PF02308"/>
    </source>
</evidence>
<feature type="transmembrane region" description="Helical" evidence="7">
    <location>
        <begin position="104"/>
        <end position="121"/>
    </location>
</feature>
<dbReference type="PANTHER" id="PTHR33778">
    <property type="entry name" value="PROTEIN MGTC"/>
    <property type="match status" value="1"/>
</dbReference>
<evidence type="ECO:0000256" key="2">
    <source>
        <dbReference type="ARBA" id="ARBA00009298"/>
    </source>
</evidence>
<keyword evidence="5 7" id="KW-1133">Transmembrane helix</keyword>
<dbReference type="InterPro" id="IPR003416">
    <property type="entry name" value="MgtC/SapB/SrpB/YhiD_fam"/>
</dbReference>
<dbReference type="InterPro" id="IPR049177">
    <property type="entry name" value="MgtC_SapB_SrpB_YhiD_N"/>
</dbReference>
<comment type="caution">
    <text evidence="9">The sequence shown here is derived from an EMBL/GenBank/DDBJ whole genome shotgun (WGS) entry which is preliminary data.</text>
</comment>
<keyword evidence="3" id="KW-1003">Cell membrane</keyword>